<evidence type="ECO:0000313" key="8">
    <source>
        <dbReference type="EMBL" id="TBU27187.1"/>
    </source>
</evidence>
<protein>
    <recommendedName>
        <fullName evidence="7">C3H1-type domain-containing protein</fullName>
    </recommendedName>
</protein>
<dbReference type="InterPro" id="IPR041367">
    <property type="entry name" value="Znf-CCCH_4"/>
</dbReference>
<accession>A0A4Q9MJS4</accession>
<dbReference type="OrthoDB" id="411372at2759"/>
<evidence type="ECO:0000256" key="5">
    <source>
        <dbReference type="PROSITE-ProRule" id="PRU00723"/>
    </source>
</evidence>
<evidence type="ECO:0000256" key="1">
    <source>
        <dbReference type="ARBA" id="ARBA00022723"/>
    </source>
</evidence>
<dbReference type="AlphaFoldDB" id="A0A4Q9MJS4"/>
<feature type="region of interest" description="Disordered" evidence="6">
    <location>
        <begin position="1"/>
        <end position="28"/>
    </location>
</feature>
<keyword evidence="1 5" id="KW-0479">Metal-binding</keyword>
<feature type="compositionally biased region" description="Basic and acidic residues" evidence="6">
    <location>
        <begin position="1"/>
        <end position="12"/>
    </location>
</feature>
<feature type="zinc finger region" description="C3H1-type" evidence="5">
    <location>
        <begin position="258"/>
        <end position="286"/>
    </location>
</feature>
<evidence type="ECO:0000256" key="6">
    <source>
        <dbReference type="SAM" id="MobiDB-lite"/>
    </source>
</evidence>
<feature type="region of interest" description="Disordered" evidence="6">
    <location>
        <begin position="436"/>
        <end position="488"/>
    </location>
</feature>
<name>A0A4Q9MJS4_9APHY</name>
<dbReference type="PANTHER" id="PTHR12547">
    <property type="entry name" value="CCCH ZINC FINGER/TIS11-RELATED"/>
    <property type="match status" value="1"/>
</dbReference>
<dbReference type="Pfam" id="PF00642">
    <property type="entry name" value="zf-CCCH"/>
    <property type="match status" value="2"/>
</dbReference>
<keyword evidence="2" id="KW-0677">Repeat</keyword>
<dbReference type="InterPro" id="IPR000571">
    <property type="entry name" value="Znf_CCCH"/>
</dbReference>
<feature type="zinc finger region" description="C3H1-type" evidence="5">
    <location>
        <begin position="27"/>
        <end position="54"/>
    </location>
</feature>
<dbReference type="PROSITE" id="PS50103">
    <property type="entry name" value="ZF_C3H1"/>
    <property type="match status" value="3"/>
</dbReference>
<proteinExistence type="predicted"/>
<dbReference type="InterPro" id="IPR036855">
    <property type="entry name" value="Znf_CCCH_sf"/>
</dbReference>
<dbReference type="PANTHER" id="PTHR12547:SF18">
    <property type="entry name" value="PROTEIN TIS11"/>
    <property type="match status" value="1"/>
</dbReference>
<dbReference type="Gene3D" id="4.10.1000.10">
    <property type="entry name" value="Zinc finger, CCCH-type"/>
    <property type="match status" value="2"/>
</dbReference>
<feature type="compositionally biased region" description="Polar residues" evidence="6">
    <location>
        <begin position="314"/>
        <end position="333"/>
    </location>
</feature>
<feature type="domain" description="C3H1-type" evidence="7">
    <location>
        <begin position="362"/>
        <end position="389"/>
    </location>
</feature>
<sequence length="555" mass="60274">MNGSRKAERQPDEGTSGSPGQKSRNARYRTKLCRNFPLGTCRYGEHCSYLHIAPTPSPTAQLIAPIHTITRSLLCPTLPMPASSPPSLPSRTPEFPSTAPPRHARPGTSQSTPAQFDIRDGRPRAPRREQPHRRALPRAHTPTVDCSDCPDSQSVRRWRVSVETSADMCTGDADYRLDPPAPPGTPVSAVGAPSSHSLWRDAAGPAIGGLGESYNWPESGVWRDNAQEASEWPPPQVSSTMSRLAQQPAKSARHRNQFFKTKPCRFYVEPGGCIKGDRCNFIHEHPDEGRRPTGLVAPAGTYSESEAEPELSGAESSVQGDTFSPLSPNTGSMSEHAPEHKDPKKNFYPVTWRVVGGGVMMSGQREVCENFMAGRCTEGADCRYAHPDTSEPDYVFPYPEFPPVYSPLSPGPLVSPVIYAYPIMYPPISPPQPFALPEMSGQIPAPPPPPSAAIPESQTPKSRRTHSVRRSLTTTPITQPSGLASGYPTYSSHRIVDGSTLVESAHAPQSYLYPEGGLYAETLFATRSMVRPVSTPPTPIHEHAGIARLFAAESP</sequence>
<gene>
    <name evidence="8" type="ORF">BD311DRAFT_402234</name>
</gene>
<feature type="compositionally biased region" description="Polar residues" evidence="6">
    <location>
        <begin position="470"/>
        <end position="488"/>
    </location>
</feature>
<feature type="zinc finger region" description="C3H1-type" evidence="5">
    <location>
        <begin position="362"/>
        <end position="389"/>
    </location>
</feature>
<dbReference type="GO" id="GO:0003729">
    <property type="term" value="F:mRNA binding"/>
    <property type="evidence" value="ECO:0007669"/>
    <property type="project" value="InterPro"/>
</dbReference>
<keyword evidence="3 5" id="KW-0863">Zinc-finger</keyword>
<dbReference type="SMART" id="SM00356">
    <property type="entry name" value="ZnF_C3H1"/>
    <property type="match status" value="3"/>
</dbReference>
<dbReference type="Gene3D" id="3.30.1370.210">
    <property type="match status" value="1"/>
</dbReference>
<dbReference type="InterPro" id="IPR045877">
    <property type="entry name" value="ZFP36-like"/>
</dbReference>
<evidence type="ECO:0000256" key="4">
    <source>
        <dbReference type="ARBA" id="ARBA00022833"/>
    </source>
</evidence>
<feature type="compositionally biased region" description="Polar residues" evidence="6">
    <location>
        <begin position="13"/>
        <end position="23"/>
    </location>
</feature>
<feature type="region of interest" description="Disordered" evidence="6">
    <location>
        <begin position="285"/>
        <end position="344"/>
    </location>
</feature>
<feature type="domain" description="C3H1-type" evidence="7">
    <location>
        <begin position="258"/>
        <end position="286"/>
    </location>
</feature>
<keyword evidence="4 5" id="KW-0862">Zinc</keyword>
<dbReference type="Proteomes" id="UP000292957">
    <property type="component" value="Unassembled WGS sequence"/>
</dbReference>
<feature type="compositionally biased region" description="Basic and acidic residues" evidence="6">
    <location>
        <begin position="117"/>
        <end position="129"/>
    </location>
</feature>
<reference evidence="8" key="1">
    <citation type="submission" date="2019-01" db="EMBL/GenBank/DDBJ databases">
        <title>Draft genome sequences of three monokaryotic isolates of the white-rot basidiomycete fungus Dichomitus squalens.</title>
        <authorList>
            <consortium name="DOE Joint Genome Institute"/>
            <person name="Lopez S.C."/>
            <person name="Andreopoulos B."/>
            <person name="Pangilinan J."/>
            <person name="Lipzen A."/>
            <person name="Riley R."/>
            <person name="Ahrendt S."/>
            <person name="Ng V."/>
            <person name="Barry K."/>
            <person name="Daum C."/>
            <person name="Grigoriev I.V."/>
            <person name="Hilden K.S."/>
            <person name="Makela M.R."/>
            <person name="de Vries R.P."/>
        </authorList>
    </citation>
    <scope>NUCLEOTIDE SEQUENCE [LARGE SCALE GENOMIC DNA]</scope>
    <source>
        <strain evidence="8">OM18370.1</strain>
    </source>
</reference>
<feature type="region of interest" description="Disordered" evidence="6">
    <location>
        <begin position="77"/>
        <end position="151"/>
    </location>
</feature>
<feature type="compositionally biased region" description="Pro residues" evidence="6">
    <location>
        <begin position="78"/>
        <end position="88"/>
    </location>
</feature>
<dbReference type="GO" id="GO:0008270">
    <property type="term" value="F:zinc ion binding"/>
    <property type="evidence" value="ECO:0007669"/>
    <property type="project" value="UniProtKB-KW"/>
</dbReference>
<feature type="domain" description="C3H1-type" evidence="7">
    <location>
        <begin position="27"/>
        <end position="54"/>
    </location>
</feature>
<evidence type="ECO:0000256" key="3">
    <source>
        <dbReference type="ARBA" id="ARBA00022771"/>
    </source>
</evidence>
<organism evidence="8">
    <name type="scientific">Dichomitus squalens</name>
    <dbReference type="NCBI Taxonomy" id="114155"/>
    <lineage>
        <taxon>Eukaryota</taxon>
        <taxon>Fungi</taxon>
        <taxon>Dikarya</taxon>
        <taxon>Basidiomycota</taxon>
        <taxon>Agaricomycotina</taxon>
        <taxon>Agaricomycetes</taxon>
        <taxon>Polyporales</taxon>
        <taxon>Polyporaceae</taxon>
        <taxon>Dichomitus</taxon>
    </lineage>
</organism>
<dbReference type="EMBL" id="ML143435">
    <property type="protein sequence ID" value="TBU27187.1"/>
    <property type="molecule type" value="Genomic_DNA"/>
</dbReference>
<dbReference type="SUPFAM" id="SSF90229">
    <property type="entry name" value="CCCH zinc finger"/>
    <property type="match status" value="2"/>
</dbReference>
<dbReference type="Pfam" id="PF18044">
    <property type="entry name" value="zf-CCCH_4"/>
    <property type="match status" value="1"/>
</dbReference>
<evidence type="ECO:0000259" key="7">
    <source>
        <dbReference type="PROSITE" id="PS50103"/>
    </source>
</evidence>
<evidence type="ECO:0000256" key="2">
    <source>
        <dbReference type="ARBA" id="ARBA00022737"/>
    </source>
</evidence>